<dbReference type="AlphaFoldDB" id="K8ZKP3"/>
<dbReference type="Gene3D" id="3.40.1260.10">
    <property type="entry name" value="DsrEFH-like"/>
    <property type="match status" value="1"/>
</dbReference>
<dbReference type="OrthoDB" id="6412948at2"/>
<dbReference type="Proteomes" id="UP000016057">
    <property type="component" value="Unassembled WGS sequence"/>
</dbReference>
<comment type="caution">
    <text evidence="1">The sequence shown here is derived from an EMBL/GenBank/DDBJ whole genome shotgun (WGS) entry which is preliminary data.</text>
</comment>
<gene>
    <name evidence="1" type="ORF">C683_0921</name>
</gene>
<dbReference type="PANTHER" id="PTHR37691">
    <property type="entry name" value="BLR3518 PROTEIN"/>
    <property type="match status" value="1"/>
</dbReference>
<dbReference type="EMBL" id="AMYT01000019">
    <property type="protein sequence ID" value="EKU27143.1"/>
    <property type="molecule type" value="Genomic_DNA"/>
</dbReference>
<dbReference type="Pfam" id="PF02635">
    <property type="entry name" value="DsrE"/>
    <property type="match status" value="1"/>
</dbReference>
<name>K8ZKP3_9ENTE</name>
<reference evidence="1 2" key="1">
    <citation type="journal article" date="2013" name="Genome Announc.">
        <title>Draft Genome Sequence of Catellicoccus marimammalium, a Novel Species Commonly Found in Gull Feces.</title>
        <authorList>
            <person name="Weigand M.R."/>
            <person name="Ryu H."/>
            <person name="Bozcek L."/>
            <person name="Konstantinidis K.T."/>
            <person name="Santo Domingo J.W."/>
        </authorList>
    </citation>
    <scope>NUCLEOTIDE SEQUENCE [LARGE SCALE GENOMIC DNA]</scope>
    <source>
        <strain evidence="1 2">M35/04/3</strain>
    </source>
</reference>
<dbReference type="eggNOG" id="COG1416">
    <property type="taxonomic scope" value="Bacteria"/>
</dbReference>
<keyword evidence="2" id="KW-1185">Reference proteome</keyword>
<dbReference type="STRING" id="1234409.C683_0921"/>
<protein>
    <submittedName>
        <fullName evidence="1">Uncharacterized protein</fullName>
    </submittedName>
</protein>
<dbReference type="PANTHER" id="PTHR37691:SF1">
    <property type="entry name" value="BLR3518 PROTEIN"/>
    <property type="match status" value="1"/>
</dbReference>
<accession>K8ZKP3</accession>
<dbReference type="SUPFAM" id="SSF75169">
    <property type="entry name" value="DsrEFH-like"/>
    <property type="match status" value="1"/>
</dbReference>
<evidence type="ECO:0000313" key="2">
    <source>
        <dbReference type="Proteomes" id="UP000016057"/>
    </source>
</evidence>
<organism evidence="1 2">
    <name type="scientific">Catellicoccus marimammalium M35/04/3</name>
    <dbReference type="NCBI Taxonomy" id="1234409"/>
    <lineage>
        <taxon>Bacteria</taxon>
        <taxon>Bacillati</taxon>
        <taxon>Bacillota</taxon>
        <taxon>Bacilli</taxon>
        <taxon>Lactobacillales</taxon>
        <taxon>Enterococcaceae</taxon>
        <taxon>Catellicoccus</taxon>
    </lineage>
</organism>
<dbReference type="InterPro" id="IPR003787">
    <property type="entry name" value="Sulphur_relay_DsrE/F-like"/>
</dbReference>
<proteinExistence type="predicted"/>
<sequence length="115" mass="13040">MKIVFHIDDQRRWSQLFGNLHHMIEAKKELVPDLSVALVATGNAVQPIVAQSATEEFKKEVAQLAKEGIAFNACHQSLLKFSIQPEEILNEFQVVPYGVIALAEYQDKGYRYIKP</sequence>
<evidence type="ECO:0000313" key="1">
    <source>
        <dbReference type="EMBL" id="EKU27143.1"/>
    </source>
</evidence>
<dbReference type="RefSeq" id="WP_009490612.1">
    <property type="nucleotide sequence ID" value="NZ_AMYT01000019.1"/>
</dbReference>
<dbReference type="InterPro" id="IPR027396">
    <property type="entry name" value="DsrEFH-like"/>
</dbReference>